<dbReference type="EMBL" id="CP064946">
    <property type="protein sequence ID" value="QPH50521.1"/>
    <property type="molecule type" value="Genomic_DNA"/>
</dbReference>
<keyword evidence="2" id="KW-0732">Signal</keyword>
<keyword evidence="1" id="KW-0472">Membrane</keyword>
<keyword evidence="1" id="KW-1133">Transmembrane helix</keyword>
<feature type="domain" description="DUF7939" evidence="3">
    <location>
        <begin position="446"/>
        <end position="522"/>
    </location>
</feature>
<feature type="chain" id="PRO_5030624002" evidence="2">
    <location>
        <begin position="20"/>
        <end position="542"/>
    </location>
</feature>
<feature type="transmembrane region" description="Helical" evidence="1">
    <location>
        <begin position="405"/>
        <end position="427"/>
    </location>
</feature>
<evidence type="ECO:0000313" key="5">
    <source>
        <dbReference type="Proteomes" id="UP000594430"/>
    </source>
</evidence>
<keyword evidence="1" id="KW-0812">Transmembrane</keyword>
<dbReference type="AlphaFoldDB" id="A0A7S9Q4W1"/>
<organism evidence="4 5">
    <name type="scientific">Pseudomonas fulva</name>
    <dbReference type="NCBI Taxonomy" id="47880"/>
    <lineage>
        <taxon>Bacteria</taxon>
        <taxon>Pseudomonadati</taxon>
        <taxon>Pseudomonadota</taxon>
        <taxon>Gammaproteobacteria</taxon>
        <taxon>Pseudomonadales</taxon>
        <taxon>Pseudomonadaceae</taxon>
        <taxon>Pseudomonas</taxon>
    </lineage>
</organism>
<reference evidence="4 5" key="1">
    <citation type="submission" date="2020-11" db="EMBL/GenBank/DDBJ databases">
        <title>Pseudomonas fulva producing VIM-24.</title>
        <authorList>
            <person name="Liu S."/>
        </authorList>
    </citation>
    <scope>NUCLEOTIDE SEQUENCE [LARGE SCALE GENOMIC DNA]</scope>
    <source>
        <strain evidence="4 5">ZDHY414</strain>
    </source>
</reference>
<proteinExistence type="predicted"/>
<dbReference type="Proteomes" id="UP000594430">
    <property type="component" value="Chromosome"/>
</dbReference>
<dbReference type="InterPro" id="IPR057699">
    <property type="entry name" value="DUF7939"/>
</dbReference>
<evidence type="ECO:0000256" key="1">
    <source>
        <dbReference type="SAM" id="Phobius"/>
    </source>
</evidence>
<gene>
    <name evidence="4" type="ORF">IZU98_07420</name>
</gene>
<accession>A0A7S9Q4W1</accession>
<dbReference type="PANTHER" id="PTHR40940:SF1">
    <property type="entry name" value="PROTEIN BATD"/>
    <property type="match status" value="1"/>
</dbReference>
<dbReference type="RefSeq" id="WP_027916521.1">
    <property type="nucleotide sequence ID" value="NZ_BQIN01000004.1"/>
</dbReference>
<evidence type="ECO:0000256" key="2">
    <source>
        <dbReference type="SAM" id="SignalP"/>
    </source>
</evidence>
<evidence type="ECO:0000259" key="3">
    <source>
        <dbReference type="Pfam" id="PF25607"/>
    </source>
</evidence>
<name>A0A7S9Q4W1_9PSED</name>
<protein>
    <submittedName>
        <fullName evidence="4">Protein BatD</fullName>
    </submittedName>
</protein>
<dbReference type="Pfam" id="PF13584">
    <property type="entry name" value="BatD"/>
    <property type="match status" value="1"/>
</dbReference>
<feature type="signal peptide" evidence="2">
    <location>
        <begin position="1"/>
        <end position="19"/>
    </location>
</feature>
<dbReference type="PANTHER" id="PTHR40940">
    <property type="entry name" value="PROTEIN BATD-RELATED"/>
    <property type="match status" value="1"/>
</dbReference>
<dbReference type="InterPro" id="IPR025738">
    <property type="entry name" value="BatD"/>
</dbReference>
<dbReference type="Pfam" id="PF25607">
    <property type="entry name" value="DUF7939"/>
    <property type="match status" value="1"/>
</dbReference>
<sequence>MSRCGVFLLMLLWNVLAHAEPSLKASVDRTRLEAGESLELTLESQDVTEFGKPDLRALEGDFEVRSTRQLNSLHTLDGETRASTRWIITLLPRRSGSLQIPALQLGQSFSQPVDLQVLQADANRQDNAQVFIEATLDSTDVYVQAQAVLTLRIYHSVALYDDSSLSPLQLENAKVEPLGESRTYEKEIQGVRHGVIETRYAVYAQQSGTLDIPSLTFTATAAANSQGEQNGNGAARAGRQVQVSSTPLRLTVRPVPAQWPAGLPWLPARSLTLEERWSPDPAAQQTQIGDSLTRTVTLRAEGLSSAQLPPVPPTEANGLRRYPDQPLLRNEISERGMTATREEREALIPTHSGPLALPALEVTWWNTREDHLEHSGLPARSITVQDNPALVAEAPVVGNGSSTLLWPWQLATLVLALTTLLGFTLWWRARSQPAVLRAAQTGPSPRTLLDDLKRACLANDPQATRQALDAWARQQPQTLAEMAARFVPLSDALDGLNGALYSESGQHWQGEDLWRAIGTIPPAEQVLLPTGESASLPPLYPK</sequence>
<evidence type="ECO:0000313" key="4">
    <source>
        <dbReference type="EMBL" id="QPH50521.1"/>
    </source>
</evidence>